<evidence type="ECO:0000256" key="1">
    <source>
        <dbReference type="ARBA" id="ARBA00022741"/>
    </source>
</evidence>
<organism evidence="5 6">
    <name type="scientific">Mangrovibacterium diazotrophicum</name>
    <dbReference type="NCBI Taxonomy" id="1261403"/>
    <lineage>
        <taxon>Bacteria</taxon>
        <taxon>Pseudomonadati</taxon>
        <taxon>Bacteroidota</taxon>
        <taxon>Bacteroidia</taxon>
        <taxon>Marinilabiliales</taxon>
        <taxon>Prolixibacteraceae</taxon>
        <taxon>Mangrovibacterium</taxon>
    </lineage>
</organism>
<dbReference type="GO" id="GO:0016787">
    <property type="term" value="F:hydrolase activity"/>
    <property type="evidence" value="ECO:0007669"/>
    <property type="project" value="UniProtKB-KW"/>
</dbReference>
<dbReference type="SUPFAM" id="SSF50891">
    <property type="entry name" value="Cyclophilin-like"/>
    <property type="match status" value="1"/>
</dbReference>
<evidence type="ECO:0000256" key="3">
    <source>
        <dbReference type="ARBA" id="ARBA00022840"/>
    </source>
</evidence>
<dbReference type="OrthoDB" id="9782422at2"/>
<dbReference type="Pfam" id="PF02626">
    <property type="entry name" value="CT_A_B"/>
    <property type="match status" value="1"/>
</dbReference>
<dbReference type="SMART" id="SM00797">
    <property type="entry name" value="AHS2"/>
    <property type="match status" value="1"/>
</dbReference>
<dbReference type="PANTHER" id="PTHR43309:SF5">
    <property type="entry name" value="5-OXOPROLINASE SUBUNIT C"/>
    <property type="match status" value="1"/>
</dbReference>
<evidence type="ECO:0000259" key="4">
    <source>
        <dbReference type="SMART" id="SM00797"/>
    </source>
</evidence>
<dbReference type="EMBL" id="RAPN01000001">
    <property type="protein sequence ID" value="RKD90451.1"/>
    <property type="molecule type" value="Genomic_DNA"/>
</dbReference>
<accession>A0A419W4Q9</accession>
<dbReference type="RefSeq" id="WP_120271854.1">
    <property type="nucleotide sequence ID" value="NZ_RAPN01000001.1"/>
</dbReference>
<dbReference type="InterPro" id="IPR029000">
    <property type="entry name" value="Cyclophilin-like_dom_sf"/>
</dbReference>
<dbReference type="Proteomes" id="UP000283387">
    <property type="component" value="Unassembled WGS sequence"/>
</dbReference>
<dbReference type="Gene3D" id="2.40.100.10">
    <property type="entry name" value="Cyclophilin-like"/>
    <property type="match status" value="1"/>
</dbReference>
<name>A0A419W4Q9_9BACT</name>
<dbReference type="NCBIfam" id="TIGR00724">
    <property type="entry name" value="urea_amlyse_rel"/>
    <property type="match status" value="1"/>
</dbReference>
<dbReference type="GO" id="GO:0005524">
    <property type="term" value="F:ATP binding"/>
    <property type="evidence" value="ECO:0007669"/>
    <property type="project" value="UniProtKB-KW"/>
</dbReference>
<gene>
    <name evidence="5" type="ORF">BC643_0791</name>
</gene>
<evidence type="ECO:0000256" key="2">
    <source>
        <dbReference type="ARBA" id="ARBA00022801"/>
    </source>
</evidence>
<evidence type="ECO:0000313" key="5">
    <source>
        <dbReference type="EMBL" id="RKD90451.1"/>
    </source>
</evidence>
<keyword evidence="3" id="KW-0067">ATP-binding</keyword>
<keyword evidence="1" id="KW-0547">Nucleotide-binding</keyword>
<dbReference type="PANTHER" id="PTHR43309">
    <property type="entry name" value="5-OXOPROLINASE SUBUNIT C"/>
    <property type="match status" value="1"/>
</dbReference>
<sequence>MRKIRIIQKGLLTTIQDAGRLGYQQYGMPVSGAMDLVSLRLANLLVGNSPDEACLETTFLGPEIEFLADAEIAVCGAETDLRLNGSPIALNCNHRICRGDMLKLGTCKRGLRNYIAFAGGLDVPVVMGSKSTYLRGKLGGWQGRALENGDVLPLGEARPFQQRSLTDNPTCLPQPTNEIRIIAGSEVTAFTREGLQIFLNCTYTVSPQSDRMGYRLSGPPVAHKTGADILSSGIANGTIQVPSHGEPIIMLADRQTVGGYTKIANAISADLPLLGQMRPGDCMRFIEVKTEEAQRLLQDQIDRVKAAVKQG</sequence>
<reference evidence="5 6" key="1">
    <citation type="submission" date="2018-09" db="EMBL/GenBank/DDBJ databases">
        <title>Genomic Encyclopedia of Archaeal and Bacterial Type Strains, Phase II (KMG-II): from individual species to whole genera.</title>
        <authorList>
            <person name="Goeker M."/>
        </authorList>
    </citation>
    <scope>NUCLEOTIDE SEQUENCE [LARGE SCALE GENOMIC DNA]</scope>
    <source>
        <strain evidence="5 6">DSM 27148</strain>
    </source>
</reference>
<dbReference type="InterPro" id="IPR003778">
    <property type="entry name" value="CT_A_B"/>
</dbReference>
<comment type="caution">
    <text evidence="5">The sequence shown here is derived from an EMBL/GenBank/DDBJ whole genome shotgun (WGS) entry which is preliminary data.</text>
</comment>
<dbReference type="InterPro" id="IPR052708">
    <property type="entry name" value="PxpC"/>
</dbReference>
<keyword evidence="2" id="KW-0378">Hydrolase</keyword>
<proteinExistence type="predicted"/>
<dbReference type="AlphaFoldDB" id="A0A419W4Q9"/>
<feature type="domain" description="Carboxyltransferase" evidence="4">
    <location>
        <begin position="25"/>
        <end position="304"/>
    </location>
</feature>
<protein>
    <submittedName>
        <fullName evidence="5">Biotin-dependent carboxylase-like uncharacterized protein</fullName>
    </submittedName>
</protein>
<keyword evidence="6" id="KW-1185">Reference proteome</keyword>
<evidence type="ECO:0000313" key="6">
    <source>
        <dbReference type="Proteomes" id="UP000283387"/>
    </source>
</evidence>